<protein>
    <submittedName>
        <fullName evidence="1">YkgJ family cysteine cluster protein</fullName>
    </submittedName>
</protein>
<reference evidence="1 2" key="1">
    <citation type="submission" date="2020-09" db="EMBL/GenBank/DDBJ databases">
        <title>Dyella sp. 7MK23 isolated from forest soil.</title>
        <authorList>
            <person name="Fu J."/>
        </authorList>
    </citation>
    <scope>NUCLEOTIDE SEQUENCE [LARGE SCALE GENOMIC DNA]</scope>
    <source>
        <strain evidence="1 2">7MK23</strain>
    </source>
</reference>
<name>A0ABR9GA34_9GAMM</name>
<keyword evidence="2" id="KW-1185">Reference proteome</keyword>
<organism evidence="1 2">
    <name type="scientific">Dyella acidiphila</name>
    <dbReference type="NCBI Taxonomy" id="2775866"/>
    <lineage>
        <taxon>Bacteria</taxon>
        <taxon>Pseudomonadati</taxon>
        <taxon>Pseudomonadota</taxon>
        <taxon>Gammaproteobacteria</taxon>
        <taxon>Lysobacterales</taxon>
        <taxon>Rhodanobacteraceae</taxon>
        <taxon>Dyella</taxon>
    </lineage>
</organism>
<comment type="caution">
    <text evidence="1">The sequence shown here is derived from an EMBL/GenBank/DDBJ whole genome shotgun (WGS) entry which is preliminary data.</text>
</comment>
<evidence type="ECO:0000313" key="2">
    <source>
        <dbReference type="Proteomes" id="UP000651010"/>
    </source>
</evidence>
<accession>A0ABR9GA34</accession>
<dbReference type="EMBL" id="JACZZA010000006">
    <property type="protein sequence ID" value="MBE1160918.1"/>
    <property type="molecule type" value="Genomic_DNA"/>
</dbReference>
<sequence length="261" mass="28393">MTNLNFNCVQCGKCCHDLKLPLTHAEAIAWLRRGGTVEVLCEAIPWVTEPDAADAQATHKRQRSFPTQSGNLSIRVIVVLAAGFAGPCPYLTEERRCGIYVDRPHVCRIYPAEVNPFIALAPTSKKCPPEAWESSMPFMRDNKIVDAQIQLHTTLLRHEDQLDVPLKARACQLLGIQSASIANEGFMLHRPSNATLLAALEASLIDSDAPGSDWELATNQSATLSVLHQVGARPVYIASNAEGASQYLGFRPDSPPDAAIA</sequence>
<dbReference type="Proteomes" id="UP000651010">
    <property type="component" value="Unassembled WGS sequence"/>
</dbReference>
<dbReference type="Pfam" id="PF03692">
    <property type="entry name" value="CxxCxxCC"/>
    <property type="match status" value="1"/>
</dbReference>
<dbReference type="PANTHER" id="PTHR35866:SF1">
    <property type="entry name" value="YKGJ FAMILY CYSTEINE CLUSTER PROTEIN"/>
    <property type="match status" value="1"/>
</dbReference>
<evidence type="ECO:0000313" key="1">
    <source>
        <dbReference type="EMBL" id="MBE1160918.1"/>
    </source>
</evidence>
<dbReference type="PANTHER" id="PTHR35866">
    <property type="entry name" value="PUTATIVE-RELATED"/>
    <property type="match status" value="1"/>
</dbReference>
<gene>
    <name evidence="1" type="ORF">IGX34_10995</name>
</gene>
<dbReference type="RefSeq" id="WP_192555780.1">
    <property type="nucleotide sequence ID" value="NZ_JACZZA010000006.1"/>
</dbReference>
<proteinExistence type="predicted"/>
<dbReference type="InterPro" id="IPR005358">
    <property type="entry name" value="Puta_zinc/iron-chelating_dom"/>
</dbReference>